<dbReference type="Proteomes" id="UP001482620">
    <property type="component" value="Unassembled WGS sequence"/>
</dbReference>
<gene>
    <name evidence="2" type="ORF">ILYODFUR_022085</name>
</gene>
<evidence type="ECO:0000313" key="2">
    <source>
        <dbReference type="EMBL" id="MEQ2237331.1"/>
    </source>
</evidence>
<keyword evidence="1" id="KW-0472">Membrane</keyword>
<proteinExistence type="predicted"/>
<evidence type="ECO:0000256" key="1">
    <source>
        <dbReference type="SAM" id="Phobius"/>
    </source>
</evidence>
<dbReference type="EMBL" id="JAHRIQ010048751">
    <property type="protein sequence ID" value="MEQ2237331.1"/>
    <property type="molecule type" value="Genomic_DNA"/>
</dbReference>
<evidence type="ECO:0008006" key="4">
    <source>
        <dbReference type="Google" id="ProtNLM"/>
    </source>
</evidence>
<protein>
    <recommendedName>
        <fullName evidence="4">Secreted protein</fullName>
    </recommendedName>
</protein>
<reference evidence="2 3" key="1">
    <citation type="submission" date="2021-06" db="EMBL/GenBank/DDBJ databases">
        <authorList>
            <person name="Palmer J.M."/>
        </authorList>
    </citation>
    <scope>NUCLEOTIDE SEQUENCE [LARGE SCALE GENOMIC DNA]</scope>
    <source>
        <strain evidence="3">if_2019</strain>
        <tissue evidence="2">Muscle</tissue>
    </source>
</reference>
<keyword evidence="1" id="KW-0812">Transmembrane</keyword>
<sequence>MIMIWFYHFIFYFLFVCRLFNRAKQRETQQNQAECGDGSLWFLLGINPSISLAGTQKAVGHKQAPSLLGCDVVLLNTFEMCEVSYEQIWKGKIFLFYILGGT</sequence>
<name>A0ABV0TX39_9TELE</name>
<feature type="transmembrane region" description="Helical" evidence="1">
    <location>
        <begin position="6"/>
        <end position="21"/>
    </location>
</feature>
<comment type="caution">
    <text evidence="2">The sequence shown here is derived from an EMBL/GenBank/DDBJ whole genome shotgun (WGS) entry which is preliminary data.</text>
</comment>
<keyword evidence="3" id="KW-1185">Reference proteome</keyword>
<organism evidence="2 3">
    <name type="scientific">Ilyodon furcidens</name>
    <name type="common">goldbreast splitfin</name>
    <dbReference type="NCBI Taxonomy" id="33524"/>
    <lineage>
        <taxon>Eukaryota</taxon>
        <taxon>Metazoa</taxon>
        <taxon>Chordata</taxon>
        <taxon>Craniata</taxon>
        <taxon>Vertebrata</taxon>
        <taxon>Euteleostomi</taxon>
        <taxon>Actinopterygii</taxon>
        <taxon>Neopterygii</taxon>
        <taxon>Teleostei</taxon>
        <taxon>Neoteleostei</taxon>
        <taxon>Acanthomorphata</taxon>
        <taxon>Ovalentaria</taxon>
        <taxon>Atherinomorphae</taxon>
        <taxon>Cyprinodontiformes</taxon>
        <taxon>Goodeidae</taxon>
        <taxon>Ilyodon</taxon>
    </lineage>
</organism>
<evidence type="ECO:0000313" key="3">
    <source>
        <dbReference type="Proteomes" id="UP001482620"/>
    </source>
</evidence>
<keyword evidence="1" id="KW-1133">Transmembrane helix</keyword>
<accession>A0ABV0TX39</accession>